<dbReference type="EMBL" id="OQ846916">
    <property type="protein sequence ID" value="WJJ55290.1"/>
    <property type="molecule type" value="Genomic_DNA"/>
</dbReference>
<reference evidence="1" key="1">
    <citation type="submission" date="2023-04" db="EMBL/GenBank/DDBJ databases">
        <title>Characterization and genome study of newly isolated Alicyclobacillus-specific phaga.</title>
        <authorList>
            <person name="Shymialevich D."/>
            <person name="Wojcicki M."/>
            <person name="Srednicka P."/>
            <person name="Swider O."/>
        </authorList>
    </citation>
    <scope>NUCLEOTIDE SEQUENCE</scope>
</reference>
<evidence type="ECO:0000313" key="1">
    <source>
        <dbReference type="EMBL" id="WJJ55290.1"/>
    </source>
</evidence>
<protein>
    <submittedName>
        <fullName evidence="1">Uncharacterized protein</fullName>
    </submittedName>
</protein>
<proteinExistence type="predicted"/>
<accession>A0AAT9V7I3</accession>
<sequence>MADAIYTGTLSSGGRKTTTQANQEVIFNSPNAPSDDPNAIKVTGLLIDAFDTQIHVTINDEVTIHEIDPNTSLNLSEIVIDKFTILENGVDYRWTAIY</sequence>
<gene>
    <name evidence="1" type="ORF">QB910_000046</name>
</gene>
<organism evidence="1">
    <name type="scientific">Alicyclobacillus phage KKP_3916</name>
    <dbReference type="NCBI Taxonomy" id="3040651"/>
    <lineage>
        <taxon>Viruses</taxon>
        <taxon>Duplodnaviria</taxon>
        <taxon>Heunggongvirae</taxon>
        <taxon>Uroviricota</taxon>
        <taxon>Caudoviricetes</taxon>
    </lineage>
</organism>
<name>A0AAT9V7I3_9CAUD</name>